<keyword evidence="4" id="KW-0732">Signal</keyword>
<protein>
    <submittedName>
        <fullName evidence="9">Cytochrome C peroxidase</fullName>
    </submittedName>
</protein>
<dbReference type="GO" id="GO:0004130">
    <property type="term" value="F:cytochrome-c peroxidase activity"/>
    <property type="evidence" value="ECO:0007669"/>
    <property type="project" value="TreeGrafter"/>
</dbReference>
<name>A0A5R9L688_9BACT</name>
<dbReference type="InterPro" id="IPR004852">
    <property type="entry name" value="Di-haem_cyt_c_peroxidsae"/>
</dbReference>
<dbReference type="PANTHER" id="PTHR30600:SF10">
    <property type="entry name" value="BLL6722 PROTEIN"/>
    <property type="match status" value="1"/>
</dbReference>
<comment type="caution">
    <text evidence="9">The sequence shown here is derived from an EMBL/GenBank/DDBJ whole genome shotgun (WGS) entry which is preliminary data.</text>
</comment>
<evidence type="ECO:0000256" key="7">
    <source>
        <dbReference type="PROSITE-ProRule" id="PRU00433"/>
    </source>
</evidence>
<evidence type="ECO:0000256" key="2">
    <source>
        <dbReference type="ARBA" id="ARBA00022617"/>
    </source>
</evidence>
<evidence type="ECO:0000256" key="1">
    <source>
        <dbReference type="ARBA" id="ARBA00004196"/>
    </source>
</evidence>
<keyword evidence="3 7" id="KW-0479">Metal-binding</keyword>
<dbReference type="GO" id="GO:0009055">
    <property type="term" value="F:electron transfer activity"/>
    <property type="evidence" value="ECO:0007669"/>
    <property type="project" value="InterPro"/>
</dbReference>
<evidence type="ECO:0000256" key="6">
    <source>
        <dbReference type="ARBA" id="ARBA00023004"/>
    </source>
</evidence>
<dbReference type="GO" id="GO:0030313">
    <property type="term" value="C:cell envelope"/>
    <property type="evidence" value="ECO:0007669"/>
    <property type="project" value="UniProtKB-SubCell"/>
</dbReference>
<dbReference type="Gene3D" id="1.10.760.10">
    <property type="entry name" value="Cytochrome c-like domain"/>
    <property type="match status" value="2"/>
</dbReference>
<keyword evidence="2 7" id="KW-0349">Heme</keyword>
<evidence type="ECO:0000256" key="5">
    <source>
        <dbReference type="ARBA" id="ARBA00023002"/>
    </source>
</evidence>
<evidence type="ECO:0000313" key="10">
    <source>
        <dbReference type="Proteomes" id="UP000306402"/>
    </source>
</evidence>
<keyword evidence="5" id="KW-0560">Oxidoreductase</keyword>
<dbReference type="InterPro" id="IPR051395">
    <property type="entry name" value="Cytochrome_c_Peroxidase/MauG"/>
</dbReference>
<gene>
    <name evidence="9" type="ORF">FEN17_05705</name>
</gene>
<feature type="domain" description="Cytochrome c" evidence="8">
    <location>
        <begin position="290"/>
        <end position="432"/>
    </location>
</feature>
<dbReference type="OrthoDB" id="9805202at2"/>
<evidence type="ECO:0000259" key="8">
    <source>
        <dbReference type="PROSITE" id="PS51007"/>
    </source>
</evidence>
<sequence>MRLQLIRVISLGITGYDAPSLKTGVMEAKVSLEIIRDVLSNSFKQKNLTDSVDFYLNHSIQYLNDYKEFDSFDRMHFLTRYALPLQTHFGKLTRDLKLEINTHGALNYQAKHIFSPDAFDKKFFSSSKKNPSPAEIALGKKLFFDKRLSGDNGRSCATCHNPALHFSDGLPKSIGFQSNTFVKRNAPSLLYAGFQHNQFWDGRSKTLEKQIETVIKDPAEMHGNMAMIMKKLSADKSYLNTFHKAFHQKPGEKIREKQVYQAVAAYVGTLSPFNSRFDHYMNGDAKALTENEIHGFNVFMGKGQCGTCHFAPLFNGLIPPAYKLTEFEILGTPANDQLDAASIDGDDGRFSFFQIQFYKNAFKTPTVRNAAVTAPYMHNGGFKTLEAVIDFYDRGGGAGLGLDFPNQTLSSARLNLTDQEKQDIIAFLHTLTDHL</sequence>
<evidence type="ECO:0000313" key="9">
    <source>
        <dbReference type="EMBL" id="TLV04073.1"/>
    </source>
</evidence>
<dbReference type="GO" id="GO:0020037">
    <property type="term" value="F:heme binding"/>
    <property type="evidence" value="ECO:0007669"/>
    <property type="project" value="InterPro"/>
</dbReference>
<dbReference type="InterPro" id="IPR009056">
    <property type="entry name" value="Cyt_c-like_dom"/>
</dbReference>
<dbReference type="InterPro" id="IPR036909">
    <property type="entry name" value="Cyt_c-like_dom_sf"/>
</dbReference>
<dbReference type="PROSITE" id="PS51007">
    <property type="entry name" value="CYTC"/>
    <property type="match status" value="2"/>
</dbReference>
<keyword evidence="6 7" id="KW-0408">Iron</keyword>
<keyword evidence="10" id="KW-1185">Reference proteome</keyword>
<reference evidence="9 10" key="1">
    <citation type="submission" date="2019-05" db="EMBL/GenBank/DDBJ databases">
        <authorList>
            <person name="Qu J.-H."/>
        </authorList>
    </citation>
    <scope>NUCLEOTIDE SEQUENCE [LARGE SCALE GENOMIC DNA]</scope>
    <source>
        <strain evidence="9 10">T17</strain>
    </source>
</reference>
<comment type="subcellular location">
    <subcellularLocation>
        <location evidence="1">Cell envelope</location>
    </subcellularLocation>
</comment>
<accession>A0A5R9L688</accession>
<dbReference type="SUPFAM" id="SSF46626">
    <property type="entry name" value="Cytochrome c"/>
    <property type="match status" value="2"/>
</dbReference>
<dbReference type="GO" id="GO:0046872">
    <property type="term" value="F:metal ion binding"/>
    <property type="evidence" value="ECO:0007669"/>
    <property type="project" value="UniProtKB-KW"/>
</dbReference>
<dbReference type="PANTHER" id="PTHR30600">
    <property type="entry name" value="CYTOCHROME C PEROXIDASE-RELATED"/>
    <property type="match status" value="1"/>
</dbReference>
<proteinExistence type="predicted"/>
<keyword evidence="9" id="KW-0575">Peroxidase</keyword>
<evidence type="ECO:0000256" key="4">
    <source>
        <dbReference type="ARBA" id="ARBA00022729"/>
    </source>
</evidence>
<organism evidence="9 10">
    <name type="scientific">Dyadobacter luticola</name>
    <dbReference type="NCBI Taxonomy" id="1979387"/>
    <lineage>
        <taxon>Bacteria</taxon>
        <taxon>Pseudomonadati</taxon>
        <taxon>Bacteroidota</taxon>
        <taxon>Cytophagia</taxon>
        <taxon>Cytophagales</taxon>
        <taxon>Spirosomataceae</taxon>
        <taxon>Dyadobacter</taxon>
    </lineage>
</organism>
<evidence type="ECO:0000256" key="3">
    <source>
        <dbReference type="ARBA" id="ARBA00022723"/>
    </source>
</evidence>
<dbReference type="AlphaFoldDB" id="A0A5R9L688"/>
<dbReference type="Proteomes" id="UP000306402">
    <property type="component" value="Unassembled WGS sequence"/>
</dbReference>
<dbReference type="EMBL" id="VCEJ01000002">
    <property type="protein sequence ID" value="TLV04073.1"/>
    <property type="molecule type" value="Genomic_DNA"/>
</dbReference>
<feature type="domain" description="Cytochrome c" evidence="8">
    <location>
        <begin position="134"/>
        <end position="271"/>
    </location>
</feature>
<dbReference type="Pfam" id="PF03150">
    <property type="entry name" value="CCP_MauG"/>
    <property type="match status" value="1"/>
</dbReference>